<dbReference type="UniPathway" id="UPA00098">
    <property type="reaction ID" value="UER00360"/>
</dbReference>
<evidence type="ECO:0000313" key="10">
    <source>
        <dbReference type="Proteomes" id="UP000242432"/>
    </source>
</evidence>
<comment type="similarity">
    <text evidence="7">Belongs to the gamma-glutamyl phosphate reductase family.</text>
</comment>
<evidence type="ECO:0000256" key="7">
    <source>
        <dbReference type="HAMAP-Rule" id="MF_00412"/>
    </source>
</evidence>
<feature type="domain" description="Aldehyde dehydrogenase" evidence="8">
    <location>
        <begin position="3"/>
        <end position="282"/>
    </location>
</feature>
<dbReference type="CDD" id="cd07079">
    <property type="entry name" value="ALDH_F18-19_ProA-GPR"/>
    <property type="match status" value="1"/>
</dbReference>
<dbReference type="InterPro" id="IPR016162">
    <property type="entry name" value="Ald_DH_N"/>
</dbReference>
<dbReference type="InterPro" id="IPR015590">
    <property type="entry name" value="Aldehyde_DH_dom"/>
</dbReference>
<dbReference type="PIRSF" id="PIRSF000151">
    <property type="entry name" value="GPR"/>
    <property type="match status" value="1"/>
</dbReference>
<dbReference type="AlphaFoldDB" id="A0A1T4VPE7"/>
<keyword evidence="10" id="KW-1185">Reference proteome</keyword>
<dbReference type="InterPro" id="IPR016161">
    <property type="entry name" value="Ald_DH/histidinol_DH"/>
</dbReference>
<evidence type="ECO:0000256" key="5">
    <source>
        <dbReference type="ARBA" id="ARBA00023002"/>
    </source>
</evidence>
<gene>
    <name evidence="7" type="primary">proA</name>
    <name evidence="9" type="ORF">SAMN02745213_01881</name>
</gene>
<dbReference type="PANTHER" id="PTHR11063:SF8">
    <property type="entry name" value="DELTA-1-PYRROLINE-5-CARBOXYLATE SYNTHASE"/>
    <property type="match status" value="1"/>
</dbReference>
<dbReference type="InterPro" id="IPR012134">
    <property type="entry name" value="Glu-5-SA_DH"/>
</dbReference>
<dbReference type="Gene3D" id="3.40.605.10">
    <property type="entry name" value="Aldehyde Dehydrogenase, Chain A, domain 1"/>
    <property type="match status" value="1"/>
</dbReference>
<accession>A0A1T4VPE7</accession>
<dbReference type="GO" id="GO:0005737">
    <property type="term" value="C:cytoplasm"/>
    <property type="evidence" value="ECO:0007669"/>
    <property type="project" value="UniProtKB-SubCell"/>
</dbReference>
<keyword evidence="7" id="KW-0963">Cytoplasm</keyword>
<dbReference type="NCBIfam" id="NF001221">
    <property type="entry name" value="PRK00197.1"/>
    <property type="match status" value="1"/>
</dbReference>
<dbReference type="GO" id="GO:0050661">
    <property type="term" value="F:NADP binding"/>
    <property type="evidence" value="ECO:0007669"/>
    <property type="project" value="InterPro"/>
</dbReference>
<dbReference type="Gene3D" id="3.40.309.10">
    <property type="entry name" value="Aldehyde Dehydrogenase, Chain A, domain 2"/>
    <property type="match status" value="1"/>
</dbReference>
<protein>
    <recommendedName>
        <fullName evidence="7">Gamma-glutamyl phosphate reductase</fullName>
        <shortName evidence="7">GPR</shortName>
        <ecNumber evidence="7">1.2.1.41</ecNumber>
    </recommendedName>
    <alternativeName>
        <fullName evidence="7">Glutamate-5-semialdehyde dehydrogenase</fullName>
    </alternativeName>
    <alternativeName>
        <fullName evidence="7">Glutamyl-gamma-semialdehyde dehydrogenase</fullName>
        <shortName evidence="7">GSA dehydrogenase</shortName>
    </alternativeName>
</protein>
<evidence type="ECO:0000256" key="2">
    <source>
        <dbReference type="ARBA" id="ARBA00022605"/>
    </source>
</evidence>
<dbReference type="SUPFAM" id="SSF53720">
    <property type="entry name" value="ALDH-like"/>
    <property type="match status" value="1"/>
</dbReference>
<dbReference type="Pfam" id="PF00171">
    <property type="entry name" value="Aldedh"/>
    <property type="match status" value="1"/>
</dbReference>
<comment type="subcellular location">
    <subcellularLocation>
        <location evidence="7">Cytoplasm</location>
    </subcellularLocation>
</comment>
<dbReference type="InterPro" id="IPR000965">
    <property type="entry name" value="GPR_dom"/>
</dbReference>
<dbReference type="Proteomes" id="UP000242432">
    <property type="component" value="Unassembled WGS sequence"/>
</dbReference>
<dbReference type="EMBL" id="FUXX01000038">
    <property type="protein sequence ID" value="SKA66862.1"/>
    <property type="molecule type" value="Genomic_DNA"/>
</dbReference>
<evidence type="ECO:0000256" key="6">
    <source>
        <dbReference type="ARBA" id="ARBA00049024"/>
    </source>
</evidence>
<evidence type="ECO:0000313" key="9">
    <source>
        <dbReference type="EMBL" id="SKA66862.1"/>
    </source>
</evidence>
<evidence type="ECO:0000256" key="1">
    <source>
        <dbReference type="ARBA" id="ARBA00004985"/>
    </source>
</evidence>
<dbReference type="EC" id="1.2.1.41" evidence="7"/>
<keyword evidence="5 7" id="KW-0560">Oxidoreductase</keyword>
<name>A0A1T4VPE7_9GAMM</name>
<evidence type="ECO:0000259" key="8">
    <source>
        <dbReference type="Pfam" id="PF00171"/>
    </source>
</evidence>
<evidence type="ECO:0000256" key="4">
    <source>
        <dbReference type="ARBA" id="ARBA00022857"/>
    </source>
</evidence>
<dbReference type="GO" id="GO:0004350">
    <property type="term" value="F:glutamate-5-semialdehyde dehydrogenase activity"/>
    <property type="evidence" value="ECO:0007669"/>
    <property type="project" value="UniProtKB-UniRule"/>
</dbReference>
<keyword evidence="4 7" id="KW-0521">NADP</keyword>
<comment type="function">
    <text evidence="7">Catalyzes the NADPH-dependent reduction of L-glutamate 5-phosphate into L-glutamate 5-semialdehyde and phosphate. The product spontaneously undergoes cyclization to form 1-pyrroline-5-carboxylate.</text>
</comment>
<proteinExistence type="inferred from homology"/>
<dbReference type="NCBIfam" id="TIGR00407">
    <property type="entry name" value="proA"/>
    <property type="match status" value="1"/>
</dbReference>
<dbReference type="PANTHER" id="PTHR11063">
    <property type="entry name" value="GLUTAMATE SEMIALDEHYDE DEHYDROGENASE"/>
    <property type="match status" value="1"/>
</dbReference>
<dbReference type="FunFam" id="3.40.309.10:FF:000006">
    <property type="entry name" value="Gamma-glutamyl phosphate reductase"/>
    <property type="match status" value="1"/>
</dbReference>
<dbReference type="RefSeq" id="WP_078929247.1">
    <property type="nucleotide sequence ID" value="NZ_FUXX01000038.1"/>
</dbReference>
<keyword evidence="3 7" id="KW-0641">Proline biosynthesis</keyword>
<dbReference type="HAMAP" id="MF_00412">
    <property type="entry name" value="ProA"/>
    <property type="match status" value="1"/>
</dbReference>
<evidence type="ECO:0000256" key="3">
    <source>
        <dbReference type="ARBA" id="ARBA00022650"/>
    </source>
</evidence>
<comment type="catalytic activity">
    <reaction evidence="6 7">
        <text>L-glutamate 5-semialdehyde + phosphate + NADP(+) = L-glutamyl 5-phosphate + NADPH + H(+)</text>
        <dbReference type="Rhea" id="RHEA:19541"/>
        <dbReference type="ChEBI" id="CHEBI:15378"/>
        <dbReference type="ChEBI" id="CHEBI:43474"/>
        <dbReference type="ChEBI" id="CHEBI:57783"/>
        <dbReference type="ChEBI" id="CHEBI:58066"/>
        <dbReference type="ChEBI" id="CHEBI:58274"/>
        <dbReference type="ChEBI" id="CHEBI:58349"/>
        <dbReference type="EC" id="1.2.1.41"/>
    </reaction>
</comment>
<organism evidence="9 10">
    <name type="scientific">Succinivibrio dextrinosolvens DSM 3072</name>
    <dbReference type="NCBI Taxonomy" id="1123324"/>
    <lineage>
        <taxon>Bacteria</taxon>
        <taxon>Pseudomonadati</taxon>
        <taxon>Pseudomonadota</taxon>
        <taxon>Gammaproteobacteria</taxon>
        <taxon>Aeromonadales</taxon>
        <taxon>Succinivibrionaceae</taxon>
        <taxon>Succinivibrio</taxon>
    </lineage>
</organism>
<sequence>MTDIIETAKRARKAGYDFALLSTSKKNEALHTIASMLREASDEIFEINKKDVENARAKGLNEAMVDRLTFTKSRFDEMVDGLDKVAALADPCGKTFDGRVLPNGLEVVKKSVPFGVVGVIYESRPNVTVDIAGLCLKSGNACLLRGGSEAFNTNSLLHSIITKALEKCGINPDGVSFVDSTDRELVGTMLSLDQYIDVLIPRGGEKLQRMCQRESSIPVIIGGFGISHIFVDESADLDRSVDIIFNAKTQKPSACNSLDTLLVHEKIADKFLPMVLNKLKEKEVVVLAHDDAFAKCGNYPFLEKGIAEDFDREFLSLKMNVRIVPDVYEAITHLRVHNASHSDSILTDSRRNAELFVKSAGSACVYVNASTRFSDGGQFGMGAEVAISTQKLHARGPMALQELTTYQYVCSGDYIYRH</sequence>
<reference evidence="10" key="1">
    <citation type="submission" date="2017-02" db="EMBL/GenBank/DDBJ databases">
        <authorList>
            <person name="Varghese N."/>
            <person name="Submissions S."/>
        </authorList>
    </citation>
    <scope>NUCLEOTIDE SEQUENCE [LARGE SCALE GENOMIC DNA]</scope>
    <source>
        <strain evidence="10">DSM 3072</strain>
    </source>
</reference>
<dbReference type="STRING" id="83771.SAMN02910357_01709"/>
<comment type="pathway">
    <text evidence="1 7">Amino-acid biosynthesis; L-proline biosynthesis; L-glutamate 5-semialdehyde from L-glutamate: step 2/2.</text>
</comment>
<dbReference type="InterPro" id="IPR016163">
    <property type="entry name" value="Ald_DH_C"/>
</dbReference>
<dbReference type="GO" id="GO:0055129">
    <property type="term" value="P:L-proline biosynthetic process"/>
    <property type="evidence" value="ECO:0007669"/>
    <property type="project" value="UniProtKB-UniRule"/>
</dbReference>
<keyword evidence="2 7" id="KW-0028">Amino-acid biosynthesis</keyword>